<feature type="compositionally biased region" description="Acidic residues" evidence="3">
    <location>
        <begin position="46"/>
        <end position="64"/>
    </location>
</feature>
<evidence type="ECO:0000313" key="6">
    <source>
        <dbReference type="Proteomes" id="UP000444721"/>
    </source>
</evidence>
<keyword evidence="2" id="KW-0677">Repeat</keyword>
<dbReference type="PANTHER" id="PTHR45632:SF3">
    <property type="entry name" value="KELCH-LIKE PROTEIN 32"/>
    <property type="match status" value="1"/>
</dbReference>
<feature type="domain" description="BTB" evidence="4">
    <location>
        <begin position="736"/>
        <end position="809"/>
    </location>
</feature>
<dbReference type="OrthoDB" id="10250130at2759"/>
<feature type="domain" description="BTB" evidence="4">
    <location>
        <begin position="585"/>
        <end position="660"/>
    </location>
</feature>
<dbReference type="VEuPathDB" id="AmoebaDB:NfTy_045410"/>
<feature type="region of interest" description="Disordered" evidence="3">
    <location>
        <begin position="151"/>
        <end position="188"/>
    </location>
</feature>
<evidence type="ECO:0000259" key="4">
    <source>
        <dbReference type="PROSITE" id="PS50097"/>
    </source>
</evidence>
<dbReference type="SUPFAM" id="SSF117281">
    <property type="entry name" value="Kelch motif"/>
    <property type="match status" value="2"/>
</dbReference>
<dbReference type="VEuPathDB" id="AmoebaDB:FDP41_005755"/>
<dbReference type="EMBL" id="VFQX01000048">
    <property type="protein sequence ID" value="KAF0975002.1"/>
    <property type="molecule type" value="Genomic_DNA"/>
</dbReference>
<dbReference type="CDD" id="cd18186">
    <property type="entry name" value="BTB_POZ_ZBTB_KLHL-like"/>
    <property type="match status" value="2"/>
</dbReference>
<feature type="compositionally biased region" description="Basic and acidic residues" evidence="3">
    <location>
        <begin position="81"/>
        <end position="94"/>
    </location>
</feature>
<dbReference type="SUPFAM" id="SSF54695">
    <property type="entry name" value="POZ domain"/>
    <property type="match status" value="2"/>
</dbReference>
<dbReference type="Pfam" id="PF24681">
    <property type="entry name" value="Kelch_KLHDC2_KLHL20_DRC7"/>
    <property type="match status" value="1"/>
</dbReference>
<feature type="compositionally biased region" description="Polar residues" evidence="3">
    <location>
        <begin position="66"/>
        <end position="78"/>
    </location>
</feature>
<evidence type="ECO:0000256" key="3">
    <source>
        <dbReference type="SAM" id="MobiDB-lite"/>
    </source>
</evidence>
<dbReference type="Gene3D" id="2.120.10.80">
    <property type="entry name" value="Kelch-type beta propeller"/>
    <property type="match status" value="1"/>
</dbReference>
<gene>
    <name evidence="5" type="ORF">FDP41_005755</name>
</gene>
<keyword evidence="1" id="KW-0880">Kelch repeat</keyword>
<evidence type="ECO:0000256" key="2">
    <source>
        <dbReference type="ARBA" id="ARBA00022737"/>
    </source>
</evidence>
<dbReference type="PROSITE" id="PS50097">
    <property type="entry name" value="BTB"/>
    <property type="match status" value="2"/>
</dbReference>
<keyword evidence="6" id="KW-1185">Reference proteome</keyword>
<evidence type="ECO:0000256" key="1">
    <source>
        <dbReference type="ARBA" id="ARBA00022441"/>
    </source>
</evidence>
<name>A0A6A5BJE9_NAEFO</name>
<dbReference type="GeneID" id="68112973"/>
<accession>A0A6A5BJE9</accession>
<dbReference type="Pfam" id="PF00651">
    <property type="entry name" value="BTB"/>
    <property type="match status" value="2"/>
</dbReference>
<sequence length="923" mass="106709">MSRYLESLYGNSSDDDDQEDDYSGSEEEQVLTLEEQRKMVYGYNEVDQEGQQEHDEEMNDDDAIDQLQQQFRSTSTLRSKTKIDLPKQKKQEPEKLIVYVEEKKKEELNWDKTYESLSKRKIHLKRFQMRDLEAHKLHYDKIDYPTSFEKTAEVSDDENSDSDSAEDGNHDEENGETSSKKPKKKISKGFQQKIVKQNIDLSLSKMAGCIAGGNLIVLSGGSKDGKLYSQLVAYDTKNERWIDLKERMFEQHALLKDAGMSSSFLFPPPMSGHVLTVLGEALIWYDCKKTALALRFFMDLTKQKWRPRKPDDTKMIPKWLKIDINDSNVIKDTQNHGSCLTDNGFWIFGGRDVNSNMVTNQLILCEFEKERYNYYNRQHYSDDNVGYHMTRKVIVAKNMPLPRENHAQCTVDRNLYIFGGNYTTKDHLLNDLHVFNPTINKWTEIDLTYVPPPMREHSLSSCDNRYIYLAGGILENNVVSDVLYRLEPKTNNFFVINPGGPSTHVLLGNGSVTPKDLQKPRASHLAVSDCSHVYIFGGLSDISKRTYCNYGVVLKEVLDVGVENSSYHYLLNEFTKQRNEDLVGYDVILRVADRTSRESEYLYCHKCLLSSRSTYFKELFKNSSPEIVDEKELYEIKDYHLDSLSIYVRFLYCGDIVIPEELTNQLEILQDLLTISKPDCERQGIITDICSQKRLFLDSSTAVLNQLKSDFEGLYTQIEQTIDTFIPEPCDENNYADVTIQILDPNTDELIHQLRAHKLFLCKSGYIHTVFQSNMEESATGIIKFSEISLKGLLCVLRYLYTNDILIPLENSVEVFIASLLFQLNELANYARTIVCQHITIENVIDITFLVDVYNDLALKNNCIRCLVQNYEILSKQDAFETLPADIKGEVKTRYFEQLKKITKMKAKERMKNSQKHHPRNHQ</sequence>
<dbReference type="VEuPathDB" id="AmoebaDB:NF0101770"/>
<proteinExistence type="predicted"/>
<dbReference type="AlphaFoldDB" id="A0A6A5BJE9"/>
<reference evidence="5 6" key="1">
    <citation type="journal article" date="2019" name="Sci. Rep.">
        <title>Nanopore sequencing improves the draft genome of the human pathogenic amoeba Naegleria fowleri.</title>
        <authorList>
            <person name="Liechti N."/>
            <person name="Schurch N."/>
            <person name="Bruggmann R."/>
            <person name="Wittwer M."/>
        </authorList>
    </citation>
    <scope>NUCLEOTIDE SEQUENCE [LARGE SCALE GENOMIC DNA]</scope>
    <source>
        <strain evidence="5 6">ATCC 30894</strain>
    </source>
</reference>
<comment type="caution">
    <text evidence="5">The sequence shown here is derived from an EMBL/GenBank/DDBJ whole genome shotgun (WGS) entry which is preliminary data.</text>
</comment>
<feature type="compositionally biased region" description="Acidic residues" evidence="3">
    <location>
        <begin position="13"/>
        <end position="29"/>
    </location>
</feature>
<dbReference type="PANTHER" id="PTHR45632">
    <property type="entry name" value="LD33804P"/>
    <property type="match status" value="1"/>
</dbReference>
<feature type="region of interest" description="Disordered" evidence="3">
    <location>
        <begin position="1"/>
        <end position="94"/>
    </location>
</feature>
<dbReference type="Gene3D" id="3.30.710.10">
    <property type="entry name" value="Potassium Channel Kv1.1, Chain A"/>
    <property type="match status" value="2"/>
</dbReference>
<dbReference type="SMART" id="SM00225">
    <property type="entry name" value="BTB"/>
    <property type="match status" value="2"/>
</dbReference>
<feature type="compositionally biased region" description="Acidic residues" evidence="3">
    <location>
        <begin position="154"/>
        <end position="166"/>
    </location>
</feature>
<dbReference type="CDD" id="cd14733">
    <property type="entry name" value="BACK"/>
    <property type="match status" value="1"/>
</dbReference>
<dbReference type="OMA" id="NHAQCTV"/>
<dbReference type="RefSeq" id="XP_044559715.1">
    <property type="nucleotide sequence ID" value="XM_044709314.1"/>
</dbReference>
<dbReference type="Proteomes" id="UP000444721">
    <property type="component" value="Unassembled WGS sequence"/>
</dbReference>
<evidence type="ECO:0000313" key="5">
    <source>
        <dbReference type="EMBL" id="KAF0975002.1"/>
    </source>
</evidence>
<organism evidence="5 6">
    <name type="scientific">Naegleria fowleri</name>
    <name type="common">Brain eating amoeba</name>
    <dbReference type="NCBI Taxonomy" id="5763"/>
    <lineage>
        <taxon>Eukaryota</taxon>
        <taxon>Discoba</taxon>
        <taxon>Heterolobosea</taxon>
        <taxon>Tetramitia</taxon>
        <taxon>Eutetramitia</taxon>
        <taxon>Vahlkampfiidae</taxon>
        <taxon>Naegleria</taxon>
    </lineage>
</organism>
<dbReference type="InterPro" id="IPR011333">
    <property type="entry name" value="SKP1/BTB/POZ_sf"/>
</dbReference>
<dbReference type="InterPro" id="IPR000210">
    <property type="entry name" value="BTB/POZ_dom"/>
</dbReference>
<protein>
    <recommendedName>
        <fullName evidence="4">BTB domain-containing protein</fullName>
    </recommendedName>
</protein>
<dbReference type="InterPro" id="IPR015915">
    <property type="entry name" value="Kelch-typ_b-propeller"/>
</dbReference>